<reference evidence="2 3" key="1">
    <citation type="journal article" date="2018" name="Evol. Lett.">
        <title>Horizontal gene cluster transfer increased hallucinogenic mushroom diversity.</title>
        <authorList>
            <person name="Reynolds H.T."/>
            <person name="Vijayakumar V."/>
            <person name="Gluck-Thaler E."/>
            <person name="Korotkin H.B."/>
            <person name="Matheny P.B."/>
            <person name="Slot J.C."/>
        </authorList>
    </citation>
    <scope>NUCLEOTIDE SEQUENCE [LARGE SCALE GENOMIC DNA]</scope>
    <source>
        <strain evidence="2 3">2631</strain>
    </source>
</reference>
<feature type="transmembrane region" description="Helical" evidence="1">
    <location>
        <begin position="47"/>
        <end position="72"/>
    </location>
</feature>
<organism evidence="2 3">
    <name type="scientific">Psilocybe cyanescens</name>
    <dbReference type="NCBI Taxonomy" id="93625"/>
    <lineage>
        <taxon>Eukaryota</taxon>
        <taxon>Fungi</taxon>
        <taxon>Dikarya</taxon>
        <taxon>Basidiomycota</taxon>
        <taxon>Agaricomycotina</taxon>
        <taxon>Agaricomycetes</taxon>
        <taxon>Agaricomycetidae</taxon>
        <taxon>Agaricales</taxon>
        <taxon>Agaricineae</taxon>
        <taxon>Strophariaceae</taxon>
        <taxon>Psilocybe</taxon>
    </lineage>
</organism>
<dbReference type="AlphaFoldDB" id="A0A409XT39"/>
<dbReference type="EMBL" id="NHYD01000592">
    <property type="protein sequence ID" value="PPQ93880.1"/>
    <property type="molecule type" value="Genomic_DNA"/>
</dbReference>
<dbReference type="Proteomes" id="UP000283269">
    <property type="component" value="Unassembled WGS sequence"/>
</dbReference>
<protein>
    <submittedName>
        <fullName evidence="2">Uncharacterized protein</fullName>
    </submittedName>
</protein>
<gene>
    <name evidence="2" type="ORF">CVT25_013363</name>
</gene>
<evidence type="ECO:0000313" key="2">
    <source>
        <dbReference type="EMBL" id="PPQ93880.1"/>
    </source>
</evidence>
<name>A0A409XT39_PSICY</name>
<dbReference type="OrthoDB" id="3349377at2759"/>
<keyword evidence="3" id="KW-1185">Reference proteome</keyword>
<keyword evidence="1" id="KW-0812">Transmembrane</keyword>
<evidence type="ECO:0000256" key="1">
    <source>
        <dbReference type="SAM" id="Phobius"/>
    </source>
</evidence>
<keyword evidence="1" id="KW-1133">Transmembrane helix</keyword>
<accession>A0A409XT39</accession>
<sequence length="99" mass="11341">MIGMFTVCTALSGWFMWRNISQATVMVIALPRSTFCRITPKDTPTLFAFWIPVIGFESLLCLLALLAGLHTFMKDDFYFRHSGKLIKILLRDSIAYFIV</sequence>
<keyword evidence="1" id="KW-0472">Membrane</keyword>
<comment type="caution">
    <text evidence="2">The sequence shown here is derived from an EMBL/GenBank/DDBJ whole genome shotgun (WGS) entry which is preliminary data.</text>
</comment>
<dbReference type="InParanoid" id="A0A409XT39"/>
<evidence type="ECO:0000313" key="3">
    <source>
        <dbReference type="Proteomes" id="UP000283269"/>
    </source>
</evidence>
<proteinExistence type="predicted"/>